<dbReference type="GO" id="GO:0030036">
    <property type="term" value="P:actin cytoskeleton organization"/>
    <property type="evidence" value="ECO:0007669"/>
    <property type="project" value="TreeGrafter"/>
</dbReference>
<dbReference type="InterPro" id="IPR042489">
    <property type="entry name" value="CapZ_alpha_1"/>
</dbReference>
<dbReference type="InterPro" id="IPR017865">
    <property type="entry name" value="F-actin_cap_asu_CS"/>
</dbReference>
<name>A0A8J4XKV2_CHIOP</name>
<dbReference type="InterPro" id="IPR042276">
    <property type="entry name" value="CapZ_alpha/beta_2"/>
</dbReference>
<reference evidence="6" key="1">
    <citation type="submission" date="2020-07" db="EMBL/GenBank/DDBJ databases">
        <title>The High-quality genome of the commercially important snow crab, Chionoecetes opilio.</title>
        <authorList>
            <person name="Jeong J.-H."/>
            <person name="Ryu S."/>
        </authorList>
    </citation>
    <scope>NUCLEOTIDE SEQUENCE</scope>
    <source>
        <strain evidence="6">MADBK_172401_WGS</strain>
        <tissue evidence="6">Digestive gland</tissue>
    </source>
</reference>
<dbReference type="FunFam" id="3.90.1150.210:FF:000003">
    <property type="entry name" value="F-actin-capping protein subunit alpha"/>
    <property type="match status" value="1"/>
</dbReference>
<dbReference type="GO" id="GO:0030863">
    <property type="term" value="C:cortical cytoskeleton"/>
    <property type="evidence" value="ECO:0007669"/>
    <property type="project" value="TreeGrafter"/>
</dbReference>
<evidence type="ECO:0000256" key="1">
    <source>
        <dbReference type="ARBA" id="ARBA00010479"/>
    </source>
</evidence>
<keyword evidence="7" id="KW-1185">Reference proteome</keyword>
<evidence type="ECO:0000256" key="5">
    <source>
        <dbReference type="SAM" id="MobiDB-lite"/>
    </source>
</evidence>
<dbReference type="Proteomes" id="UP000770661">
    <property type="component" value="Unassembled WGS sequence"/>
</dbReference>
<organism evidence="6 7">
    <name type="scientific">Chionoecetes opilio</name>
    <name type="common">Atlantic snow crab</name>
    <name type="synonym">Cancer opilio</name>
    <dbReference type="NCBI Taxonomy" id="41210"/>
    <lineage>
        <taxon>Eukaryota</taxon>
        <taxon>Metazoa</taxon>
        <taxon>Ecdysozoa</taxon>
        <taxon>Arthropoda</taxon>
        <taxon>Crustacea</taxon>
        <taxon>Multicrustacea</taxon>
        <taxon>Malacostraca</taxon>
        <taxon>Eumalacostraca</taxon>
        <taxon>Eucarida</taxon>
        <taxon>Decapoda</taxon>
        <taxon>Pleocyemata</taxon>
        <taxon>Brachyura</taxon>
        <taxon>Eubrachyura</taxon>
        <taxon>Majoidea</taxon>
        <taxon>Majidae</taxon>
        <taxon>Chionoecetes</taxon>
    </lineage>
</organism>
<evidence type="ECO:0000256" key="2">
    <source>
        <dbReference type="ARBA" id="ARBA00014038"/>
    </source>
</evidence>
<evidence type="ECO:0000313" key="6">
    <source>
        <dbReference type="EMBL" id="KAG0704323.1"/>
    </source>
</evidence>
<dbReference type="InterPro" id="IPR002189">
    <property type="entry name" value="CapZ_alpha"/>
</dbReference>
<dbReference type="PRINTS" id="PR00191">
    <property type="entry name" value="FACTINCAPA"/>
</dbReference>
<keyword evidence="4" id="KW-0009">Actin-binding</keyword>
<accession>A0A8J4XKV2</accession>
<dbReference type="Pfam" id="PF01267">
    <property type="entry name" value="F-actin_cap_A"/>
    <property type="match status" value="1"/>
</dbReference>
<dbReference type="SUPFAM" id="SSF90096">
    <property type="entry name" value="Subunits of heterodimeric actin filament capping protein Capz"/>
    <property type="match status" value="1"/>
</dbReference>
<dbReference type="PANTHER" id="PTHR10653">
    <property type="entry name" value="F-ACTIN-CAPPING PROTEIN SUBUNIT ALPHA"/>
    <property type="match status" value="1"/>
</dbReference>
<evidence type="ECO:0000256" key="4">
    <source>
        <dbReference type="ARBA" id="ARBA00023203"/>
    </source>
</evidence>
<sequence length="546" mass="60767">MKHDQQKTLLLEARVLSTPSRYLATVQLAVCGDDQPAGRVKPRAAGEGGKRAGRGGKGSQHPGAQTPANTRYPFTAGWTGARVLRKQPSVSAPSGDRTRDFSVVNRACFLYTTGVPGLGHGSHSQGYYCLSDVRTLVNNDALLREGVARAIAEYNKDQLTPVRLDGQSHYALVTEHNDLGGGRFVDPRAKLTFKFDHLRKEATDLKPCESDPATESWRSAVEMQLVQYVSDHYPHGVCAVYARTQGSAVTLTMCIEDHQFQPKNYWNGRWRSTWTVTLGGGSVELKGVLKVQVHYYEDGNVQLVTSKDVKGNLTVAGEEETAQELVHFIEAAENEYQTAISENYQTMSDTTFKALRRQLPVTRTKIDWNKIVSYSVAWQCKNGLNSQSQLLRSAWQCKNGLNSQSQLLRSPWQCKNGLNSQSQLLRSAWQCKNGLNSQSQLLRSAWQCGNGLNTWQCKNGLNSQSQLLRSAWQCKNGLNSQSQLLRSAWQCKNGLNSQSQLLRSAWQCKNGLNSQSQLLRSAWQCKNGLNRSCNMMQAGIMLTQTK</sequence>
<dbReference type="PROSITE" id="PS00749">
    <property type="entry name" value="F_ACTIN_CAPPING_A_2"/>
    <property type="match status" value="1"/>
</dbReference>
<dbReference type="EMBL" id="JACEEZ010025133">
    <property type="protein sequence ID" value="KAG0704323.1"/>
    <property type="molecule type" value="Genomic_DNA"/>
</dbReference>
<proteinExistence type="inferred from homology"/>
<dbReference type="Gene3D" id="3.30.1140.60">
    <property type="entry name" value="F-actin capping protein, alpha subunit"/>
    <property type="match status" value="1"/>
</dbReference>
<evidence type="ECO:0000256" key="3">
    <source>
        <dbReference type="ARBA" id="ARBA00022467"/>
    </source>
</evidence>
<protein>
    <recommendedName>
        <fullName evidence="2">F-actin-capping protein subunit alpha</fullName>
    </recommendedName>
</protein>
<dbReference type="PROSITE" id="PS00748">
    <property type="entry name" value="F_ACTIN_CAPPING_A_1"/>
    <property type="match status" value="1"/>
</dbReference>
<comment type="caution">
    <text evidence="6">The sequence shown here is derived from an EMBL/GenBank/DDBJ whole genome shotgun (WGS) entry which is preliminary data.</text>
</comment>
<dbReference type="Gene3D" id="3.90.1150.210">
    <property type="entry name" value="F-actin capping protein, beta subunit"/>
    <property type="match status" value="1"/>
</dbReference>
<comment type="similarity">
    <text evidence="1">Belongs to the F-actin-capping protein alpha subunit family.</text>
</comment>
<evidence type="ECO:0000313" key="7">
    <source>
        <dbReference type="Proteomes" id="UP000770661"/>
    </source>
</evidence>
<gene>
    <name evidence="6" type="primary">cpa</name>
    <name evidence="6" type="ORF">GWK47_024712</name>
</gene>
<dbReference type="GO" id="GO:0051016">
    <property type="term" value="P:barbed-end actin filament capping"/>
    <property type="evidence" value="ECO:0007669"/>
    <property type="project" value="InterPro"/>
</dbReference>
<keyword evidence="3" id="KW-0117">Actin capping</keyword>
<dbReference type="AlphaFoldDB" id="A0A8J4XKV2"/>
<dbReference type="OrthoDB" id="340550at2759"/>
<feature type="region of interest" description="Disordered" evidence="5">
    <location>
        <begin position="34"/>
        <end position="71"/>
    </location>
</feature>
<dbReference type="InterPro" id="IPR037282">
    <property type="entry name" value="CapZ_alpha/beta"/>
</dbReference>
<dbReference type="GO" id="GO:0008290">
    <property type="term" value="C:F-actin capping protein complex"/>
    <property type="evidence" value="ECO:0007669"/>
    <property type="project" value="InterPro"/>
</dbReference>
<dbReference type="GO" id="GO:0051015">
    <property type="term" value="F:actin filament binding"/>
    <property type="evidence" value="ECO:0007669"/>
    <property type="project" value="TreeGrafter"/>
</dbReference>
<dbReference type="PANTHER" id="PTHR10653:SF0">
    <property type="entry name" value="F-ACTIN-CAPPING PROTEIN SUBUNIT ALPHA"/>
    <property type="match status" value="1"/>
</dbReference>